<evidence type="ECO:0000256" key="3">
    <source>
        <dbReference type="ARBA" id="ARBA00009865"/>
    </source>
</evidence>
<dbReference type="EC" id="3.2.1.99" evidence="4"/>
<dbReference type="Gene3D" id="2.115.10.20">
    <property type="entry name" value="Glycosyl hydrolase domain, family 43"/>
    <property type="match status" value="1"/>
</dbReference>
<evidence type="ECO:0000256" key="5">
    <source>
        <dbReference type="ARBA" id="ARBA00022801"/>
    </source>
</evidence>
<feature type="site" description="Important for catalytic activity, responsible for pKa modulation of the active site Glu and correct orientation of both the proton donor and substrate" evidence="9">
    <location>
        <position position="146"/>
    </location>
</feature>
<dbReference type="UniPathway" id="UPA00667"/>
<evidence type="ECO:0000256" key="7">
    <source>
        <dbReference type="ARBA" id="ARBA00042202"/>
    </source>
</evidence>
<dbReference type="InterPro" id="IPR050727">
    <property type="entry name" value="GH43_arabinanases"/>
</dbReference>
<dbReference type="Pfam" id="PF04616">
    <property type="entry name" value="Glyco_hydro_43"/>
    <property type="match status" value="1"/>
</dbReference>
<dbReference type="GO" id="GO:0031222">
    <property type="term" value="P:arabinan catabolic process"/>
    <property type="evidence" value="ECO:0007669"/>
    <property type="project" value="UniProtKB-UniPathway"/>
</dbReference>
<dbReference type="STRING" id="2282107.A0A286UKY5"/>
<accession>A0A286UKY5</accession>
<comment type="catalytic activity">
    <reaction evidence="1">
        <text>Endohydrolysis of (1-&gt;5)-alpha-arabinofuranosidic linkages in (1-&gt;5)-arabinans.</text>
        <dbReference type="EC" id="3.2.1.99"/>
    </reaction>
</comment>
<evidence type="ECO:0000256" key="1">
    <source>
        <dbReference type="ARBA" id="ARBA00000375"/>
    </source>
</evidence>
<keyword evidence="6" id="KW-0326">Glycosidase</keyword>
<feature type="chain" id="PRO_5013904337" description="arabinan endo-1,5-alpha-L-arabinosidase" evidence="10">
    <location>
        <begin position="17"/>
        <end position="311"/>
    </location>
</feature>
<comment type="caution">
    <text evidence="11">The sequence shown here is derived from an EMBL/GenBank/DDBJ whole genome shotgun (WGS) entry which is preliminary data.</text>
</comment>
<sequence length="311" mass="33089">MVSALSAFKIFGLVFAASTVALTGDLGLHDPSMCKRDDGTYFLFSTGAGIETRTSTNREDWQFVGRVFPDGASWTDAYTGTSNGGIWAPDCNIIDGVFYLYYSASTMGSMHSAIFLATSPTGEPGSWTDKGLVTSTAKGDDHNAIDPNLIIDGDSWYLSFGSYWTGIKGAPVDPKTGNITTTSYDALAERNGTATAIEGSVIWKEGDYYYLFTSWDACCEDLKSTYNIRVGRSKTVDGGYVDKNGVPLSSGGGTLVLGAQGSIIGPGGQELISDDDGTILIYHYYSKSGHSIGNLGLARLDFSSGWPVVIS</sequence>
<dbReference type="InterPro" id="IPR006710">
    <property type="entry name" value="Glyco_hydro_43"/>
</dbReference>
<reference evidence="11 12" key="1">
    <citation type="journal article" date="2017" name="Mol. Ecol.">
        <title>Comparative and population genomic landscape of Phellinus noxius: A hypervariable fungus causing root rot in trees.</title>
        <authorList>
            <person name="Chung C.L."/>
            <person name="Lee T.J."/>
            <person name="Akiba M."/>
            <person name="Lee H.H."/>
            <person name="Kuo T.H."/>
            <person name="Liu D."/>
            <person name="Ke H.M."/>
            <person name="Yokoi T."/>
            <person name="Roa M.B."/>
            <person name="Lu M.J."/>
            <person name="Chang Y.Y."/>
            <person name="Ann P.J."/>
            <person name="Tsai J.N."/>
            <person name="Chen C.Y."/>
            <person name="Tzean S.S."/>
            <person name="Ota Y."/>
            <person name="Hattori T."/>
            <person name="Sahashi N."/>
            <person name="Liou R.F."/>
            <person name="Kikuchi T."/>
            <person name="Tsai I.J."/>
        </authorList>
    </citation>
    <scope>NUCLEOTIDE SEQUENCE [LARGE SCALE GENOMIC DNA]</scope>
    <source>
        <strain evidence="11 12">FFPRI411160</strain>
    </source>
</reference>
<evidence type="ECO:0000313" key="12">
    <source>
        <dbReference type="Proteomes" id="UP000217199"/>
    </source>
</evidence>
<comment type="pathway">
    <text evidence="2">Glycan metabolism; L-arabinan degradation.</text>
</comment>
<dbReference type="PANTHER" id="PTHR43301">
    <property type="entry name" value="ARABINAN ENDO-1,5-ALPHA-L-ARABINOSIDASE"/>
    <property type="match status" value="1"/>
</dbReference>
<name>A0A286UKY5_9AGAM</name>
<evidence type="ECO:0000256" key="9">
    <source>
        <dbReference type="PIRSR" id="PIRSR606710-2"/>
    </source>
</evidence>
<comment type="similarity">
    <text evidence="3">Belongs to the glycosyl hydrolase 43 family.</text>
</comment>
<feature type="active site" description="Proton acceptor" evidence="8">
    <location>
        <position position="30"/>
    </location>
</feature>
<feature type="signal peptide" evidence="10">
    <location>
        <begin position="1"/>
        <end position="16"/>
    </location>
</feature>
<evidence type="ECO:0000256" key="6">
    <source>
        <dbReference type="ARBA" id="ARBA00023295"/>
    </source>
</evidence>
<feature type="active site" description="Proton donor" evidence="8">
    <location>
        <position position="198"/>
    </location>
</feature>
<dbReference type="AlphaFoldDB" id="A0A286UKY5"/>
<dbReference type="PIRSF" id="PIRSF026534">
    <property type="entry name" value="Endo_alpha-L-arabinosidase"/>
    <property type="match status" value="1"/>
</dbReference>
<dbReference type="PANTHER" id="PTHR43301:SF3">
    <property type="entry name" value="ARABINAN ENDO-1,5-ALPHA-L-ARABINOSIDASE A-RELATED"/>
    <property type="match status" value="1"/>
</dbReference>
<gene>
    <name evidence="11" type="ORF">PNOK_0512300</name>
</gene>
<evidence type="ECO:0000256" key="10">
    <source>
        <dbReference type="SAM" id="SignalP"/>
    </source>
</evidence>
<dbReference type="Proteomes" id="UP000217199">
    <property type="component" value="Unassembled WGS sequence"/>
</dbReference>
<evidence type="ECO:0000256" key="8">
    <source>
        <dbReference type="PIRSR" id="PIRSR606710-1"/>
    </source>
</evidence>
<dbReference type="InterPro" id="IPR016840">
    <property type="entry name" value="Glyco_hydro_43_endo_a_Ara-ase"/>
</dbReference>
<dbReference type="SUPFAM" id="SSF75005">
    <property type="entry name" value="Arabinanase/levansucrase/invertase"/>
    <property type="match status" value="1"/>
</dbReference>
<protein>
    <recommendedName>
        <fullName evidence="4">arabinan endo-1,5-alpha-L-arabinosidase</fullName>
        <ecNumber evidence="4">3.2.1.99</ecNumber>
    </recommendedName>
    <alternativeName>
        <fullName evidence="7">Endo-1,5-alpha-L-arabinanase A</fullName>
    </alternativeName>
</protein>
<keyword evidence="12" id="KW-1185">Reference proteome</keyword>
<dbReference type="InterPro" id="IPR023296">
    <property type="entry name" value="Glyco_hydro_beta-prop_sf"/>
</dbReference>
<keyword evidence="10" id="KW-0732">Signal</keyword>
<evidence type="ECO:0000313" key="11">
    <source>
        <dbReference type="EMBL" id="PAV20189.1"/>
    </source>
</evidence>
<organism evidence="11 12">
    <name type="scientific">Pyrrhoderma noxium</name>
    <dbReference type="NCBI Taxonomy" id="2282107"/>
    <lineage>
        <taxon>Eukaryota</taxon>
        <taxon>Fungi</taxon>
        <taxon>Dikarya</taxon>
        <taxon>Basidiomycota</taxon>
        <taxon>Agaricomycotina</taxon>
        <taxon>Agaricomycetes</taxon>
        <taxon>Hymenochaetales</taxon>
        <taxon>Hymenochaetaceae</taxon>
        <taxon>Pyrrhoderma</taxon>
    </lineage>
</organism>
<dbReference type="InParanoid" id="A0A286UKY5"/>
<keyword evidence="5 11" id="KW-0378">Hydrolase</keyword>
<dbReference type="OrthoDB" id="195678at2759"/>
<evidence type="ECO:0000256" key="4">
    <source>
        <dbReference type="ARBA" id="ARBA00012586"/>
    </source>
</evidence>
<dbReference type="EMBL" id="NBII01000004">
    <property type="protein sequence ID" value="PAV20189.1"/>
    <property type="molecule type" value="Genomic_DNA"/>
</dbReference>
<dbReference type="GO" id="GO:0046558">
    <property type="term" value="F:arabinan endo-1,5-alpha-L-arabinosidase activity"/>
    <property type="evidence" value="ECO:0007669"/>
    <property type="project" value="UniProtKB-EC"/>
</dbReference>
<proteinExistence type="inferred from homology"/>
<evidence type="ECO:0000256" key="2">
    <source>
        <dbReference type="ARBA" id="ARBA00004834"/>
    </source>
</evidence>
<dbReference type="CDD" id="cd08998">
    <property type="entry name" value="GH43_Arb43a-like"/>
    <property type="match status" value="1"/>
</dbReference>